<gene>
    <name evidence="1" type="ORF">KFK09_024027</name>
</gene>
<name>A0A8T3ACL7_DENNO</name>
<dbReference type="Pfam" id="PF03004">
    <property type="entry name" value="Transposase_24"/>
    <property type="match status" value="1"/>
</dbReference>
<dbReference type="OrthoDB" id="1738076at2759"/>
<protein>
    <submittedName>
        <fullName evidence="1">Uncharacterized protein</fullName>
    </submittedName>
</protein>
<sequence>MIWHAKQRNIDGLLRHPADGEAWKSFDSRYPDFASDPRNVRLALASDGFNPFKLMSSTYSIWPILLVPYNMPPWIAMKQSSFILSTIIPGEKSPGNNIDIYIQPLINELSELWHGVISYDAASGQSFNLRAALMWTINDFPAYGMLSGWSTKVHPDSQEEIECSGTQQASQHSFGGAAPATQEGIWLVDEQGNPSRRRGRTTCADIQNMPPGTRIHIEVNENNIPCNIPESTLLGTYLGVVARDPVLAPISFPDWRNKGMEPYKKKMLAEVESKFEFPGHIRHWILQSLGVKWRNYRTTLKAEHWDSRPIEEILETVPAGVDQLQWCQLVNKWSKPEDQERAAKNSANAKKQTCPHTMGRSITDRLQLWKINRMHKDGTWSSDDAMQRWAQACNLLAQEGLTPEEGNIEANERVFAIVMGPEHSGRVRTQGFGVTPTRFFPQSKNEEGSGSGSSFGQIASLREEFISFRDNQAREFASFRDEMR</sequence>
<dbReference type="PANTHER" id="PTHR10775:SF158">
    <property type="entry name" value="TNP2-LIKE TRANSPOSON PROTEIN"/>
    <property type="match status" value="1"/>
</dbReference>
<keyword evidence="2" id="KW-1185">Reference proteome</keyword>
<dbReference type="PANTHER" id="PTHR10775">
    <property type="entry name" value="OS08G0208400 PROTEIN"/>
    <property type="match status" value="1"/>
</dbReference>
<organism evidence="1 2">
    <name type="scientific">Dendrobium nobile</name>
    <name type="common">Orchid</name>
    <dbReference type="NCBI Taxonomy" id="94219"/>
    <lineage>
        <taxon>Eukaryota</taxon>
        <taxon>Viridiplantae</taxon>
        <taxon>Streptophyta</taxon>
        <taxon>Embryophyta</taxon>
        <taxon>Tracheophyta</taxon>
        <taxon>Spermatophyta</taxon>
        <taxon>Magnoliopsida</taxon>
        <taxon>Liliopsida</taxon>
        <taxon>Asparagales</taxon>
        <taxon>Orchidaceae</taxon>
        <taxon>Epidendroideae</taxon>
        <taxon>Malaxideae</taxon>
        <taxon>Dendrobiinae</taxon>
        <taxon>Dendrobium</taxon>
    </lineage>
</organism>
<dbReference type="AlphaFoldDB" id="A0A8T3ACL7"/>
<dbReference type="InterPro" id="IPR004242">
    <property type="entry name" value="Transposase_21"/>
</dbReference>
<proteinExistence type="predicted"/>
<evidence type="ECO:0000313" key="2">
    <source>
        <dbReference type="Proteomes" id="UP000829196"/>
    </source>
</evidence>
<dbReference type="Pfam" id="PF02992">
    <property type="entry name" value="Transposase_21"/>
    <property type="match status" value="1"/>
</dbReference>
<dbReference type="EMBL" id="JAGYWB010000017">
    <property type="protein sequence ID" value="KAI0493900.1"/>
    <property type="molecule type" value="Genomic_DNA"/>
</dbReference>
<dbReference type="Proteomes" id="UP000829196">
    <property type="component" value="Unassembled WGS sequence"/>
</dbReference>
<accession>A0A8T3ACL7</accession>
<evidence type="ECO:0000313" key="1">
    <source>
        <dbReference type="EMBL" id="KAI0493900.1"/>
    </source>
</evidence>
<reference evidence="1" key="1">
    <citation type="journal article" date="2022" name="Front. Genet.">
        <title>Chromosome-Scale Assembly of the Dendrobium nobile Genome Provides Insights Into the Molecular Mechanism of the Biosynthesis of the Medicinal Active Ingredient of Dendrobium.</title>
        <authorList>
            <person name="Xu Q."/>
            <person name="Niu S.-C."/>
            <person name="Li K.-L."/>
            <person name="Zheng P.-J."/>
            <person name="Zhang X.-J."/>
            <person name="Jia Y."/>
            <person name="Liu Y."/>
            <person name="Niu Y.-X."/>
            <person name="Yu L.-H."/>
            <person name="Chen D.-F."/>
            <person name="Zhang G.-Q."/>
        </authorList>
    </citation>
    <scope>NUCLEOTIDE SEQUENCE</scope>
    <source>
        <tissue evidence="1">Leaf</tissue>
    </source>
</reference>
<dbReference type="InterPro" id="IPR004252">
    <property type="entry name" value="Probable_transposase_24"/>
</dbReference>
<comment type="caution">
    <text evidence="1">The sequence shown here is derived from an EMBL/GenBank/DDBJ whole genome shotgun (WGS) entry which is preliminary data.</text>
</comment>